<dbReference type="RefSeq" id="WP_109950816.1">
    <property type="nucleotide sequence ID" value="NZ_CP029551.1"/>
</dbReference>
<dbReference type="InterPro" id="IPR023346">
    <property type="entry name" value="Lysozyme-like_dom_sf"/>
</dbReference>
<dbReference type="EMBL" id="CP029551">
    <property type="protein sequence ID" value="AWN35701.1"/>
    <property type="molecule type" value="Genomic_DNA"/>
</dbReference>
<dbReference type="GO" id="GO:0016998">
    <property type="term" value="P:cell wall macromolecule catabolic process"/>
    <property type="evidence" value="ECO:0007669"/>
    <property type="project" value="InterPro"/>
</dbReference>
<name>A0A2U8VQK9_9HYPH</name>
<feature type="domain" description="Glycoside hydrolase family 19 catalytic" evidence="1">
    <location>
        <begin position="108"/>
        <end position="149"/>
    </location>
</feature>
<evidence type="ECO:0000259" key="1">
    <source>
        <dbReference type="Pfam" id="PF00182"/>
    </source>
</evidence>
<gene>
    <name evidence="2" type="ORF">DK427_08045</name>
</gene>
<evidence type="ECO:0000313" key="3">
    <source>
        <dbReference type="Proteomes" id="UP000246058"/>
    </source>
</evidence>
<dbReference type="InterPro" id="IPR000726">
    <property type="entry name" value="Glyco_hydro_19_cat"/>
</dbReference>
<dbReference type="AlphaFoldDB" id="A0A2U8VQK9"/>
<accession>A0A2U8VQK9</accession>
<evidence type="ECO:0000313" key="2">
    <source>
        <dbReference type="EMBL" id="AWN35701.1"/>
    </source>
</evidence>
<dbReference type="Gene3D" id="1.10.530.10">
    <property type="match status" value="1"/>
</dbReference>
<sequence>MATSPDAGAFARLDRARFFASIRPLFGTLSLAQVAGIERLLDAFLAYAFLLDRRHLAYILATSFHETGQRMQPVREGFATSTADAIARLDRAFAAGRLKSVKTPYWRAGWFGRGDVQLTHEANYRAMGALIGLDLAGNPDLALDPAISARILIEGVTRGASTRGDFTGRALEDFIAGARCDYEGARRTVNGTDRAADIAGYARRFEAALTAGGMPLTAARLPAALGAPASPAAVAALTAPPTGLAGLVYAVRRNMQKGL</sequence>
<dbReference type="OrthoDB" id="3078754at2"/>
<dbReference type="Pfam" id="PF00182">
    <property type="entry name" value="Glyco_hydro_19"/>
    <property type="match status" value="1"/>
</dbReference>
<dbReference type="Proteomes" id="UP000246058">
    <property type="component" value="Chromosome"/>
</dbReference>
<dbReference type="GO" id="GO:0004568">
    <property type="term" value="F:chitinase activity"/>
    <property type="evidence" value="ECO:0007669"/>
    <property type="project" value="InterPro"/>
</dbReference>
<dbReference type="KEGG" id="meti:DK427_08045"/>
<reference evidence="2 3" key="1">
    <citation type="submission" date="2018-05" db="EMBL/GenBank/DDBJ databases">
        <title>Complete Genome Sequence of Methylobacterium sp. 17Sr1-43.</title>
        <authorList>
            <person name="Srinivasan S."/>
        </authorList>
    </citation>
    <scope>NUCLEOTIDE SEQUENCE [LARGE SCALE GENOMIC DNA]</scope>
    <source>
        <strain evidence="2 3">17Sr1-43</strain>
    </source>
</reference>
<protein>
    <recommendedName>
        <fullName evidence="1">Glycoside hydrolase family 19 catalytic domain-containing protein</fullName>
    </recommendedName>
</protein>
<dbReference type="GO" id="GO:0006032">
    <property type="term" value="P:chitin catabolic process"/>
    <property type="evidence" value="ECO:0007669"/>
    <property type="project" value="InterPro"/>
</dbReference>
<organism evidence="2 3">
    <name type="scientific">Methylobacterium radiodurans</name>
    <dbReference type="NCBI Taxonomy" id="2202828"/>
    <lineage>
        <taxon>Bacteria</taxon>
        <taxon>Pseudomonadati</taxon>
        <taxon>Pseudomonadota</taxon>
        <taxon>Alphaproteobacteria</taxon>
        <taxon>Hyphomicrobiales</taxon>
        <taxon>Methylobacteriaceae</taxon>
        <taxon>Methylobacterium</taxon>
    </lineage>
</organism>
<dbReference type="SUPFAM" id="SSF53955">
    <property type="entry name" value="Lysozyme-like"/>
    <property type="match status" value="1"/>
</dbReference>
<keyword evidence="3" id="KW-1185">Reference proteome</keyword>
<proteinExistence type="predicted"/>